<keyword evidence="2" id="KW-0812">Transmembrane</keyword>
<reference evidence="4" key="1">
    <citation type="submission" date="2016-06" db="EMBL/GenBank/DDBJ databases">
        <authorList>
            <person name="Varghese N."/>
            <person name="Submissions Spin"/>
        </authorList>
    </citation>
    <scope>NUCLEOTIDE SEQUENCE [LARGE SCALE GENOMIC DNA]</scope>
    <source>
        <strain evidence="4">DSM 43168</strain>
    </source>
</reference>
<protein>
    <submittedName>
        <fullName evidence="3">Uncharacterized protein</fullName>
    </submittedName>
</protein>
<accession>A0A1C5AD14</accession>
<name>A0A1C5AD14_9ACTN</name>
<sequence>MIDGDTSLEAAWWLFGPLLADWWQAVLLLSVMAVTGAVALVNLAVGRLVPPAVEHGEPGEVADTVPLPRPARSGGSVHASYVCAPADDRTVVLRVDR</sequence>
<feature type="transmembrane region" description="Helical" evidence="2">
    <location>
        <begin position="22"/>
        <end position="45"/>
    </location>
</feature>
<evidence type="ECO:0000313" key="4">
    <source>
        <dbReference type="Proteomes" id="UP000183585"/>
    </source>
</evidence>
<organism evidence="3 4">
    <name type="scientific">Micromonospora carbonacea</name>
    <dbReference type="NCBI Taxonomy" id="47853"/>
    <lineage>
        <taxon>Bacteria</taxon>
        <taxon>Bacillati</taxon>
        <taxon>Actinomycetota</taxon>
        <taxon>Actinomycetes</taxon>
        <taxon>Micromonosporales</taxon>
        <taxon>Micromonosporaceae</taxon>
        <taxon>Micromonospora</taxon>
    </lineage>
</organism>
<evidence type="ECO:0000256" key="1">
    <source>
        <dbReference type="SAM" id="MobiDB-lite"/>
    </source>
</evidence>
<keyword evidence="2" id="KW-1133">Transmembrane helix</keyword>
<gene>
    <name evidence="3" type="ORF">GA0070563_112191</name>
</gene>
<proteinExistence type="predicted"/>
<dbReference type="RefSeq" id="WP_074476969.1">
    <property type="nucleotide sequence ID" value="NZ_FMCT01000012.1"/>
</dbReference>
<feature type="region of interest" description="Disordered" evidence="1">
    <location>
        <begin position="55"/>
        <end position="77"/>
    </location>
</feature>
<dbReference type="AlphaFoldDB" id="A0A1C5AD14"/>
<keyword evidence="2" id="KW-0472">Membrane</keyword>
<dbReference type="EMBL" id="FMCT01000012">
    <property type="protein sequence ID" value="SCF43128.1"/>
    <property type="molecule type" value="Genomic_DNA"/>
</dbReference>
<keyword evidence="4" id="KW-1185">Reference proteome</keyword>
<evidence type="ECO:0000313" key="3">
    <source>
        <dbReference type="EMBL" id="SCF43128.1"/>
    </source>
</evidence>
<evidence type="ECO:0000256" key="2">
    <source>
        <dbReference type="SAM" id="Phobius"/>
    </source>
</evidence>
<dbReference type="Proteomes" id="UP000183585">
    <property type="component" value="Unassembled WGS sequence"/>
</dbReference>